<feature type="domain" description="DUF3298" evidence="1">
    <location>
        <begin position="159"/>
        <end position="234"/>
    </location>
</feature>
<dbReference type="InterPro" id="IPR037126">
    <property type="entry name" value="PdaC/RsiV-like_sf"/>
</dbReference>
<gene>
    <name evidence="3" type="ORF">bsdE14_17900</name>
</gene>
<keyword evidence="4" id="KW-1185">Reference proteome</keyword>
<dbReference type="EMBL" id="BRXR01000001">
    <property type="protein sequence ID" value="GLC30380.1"/>
    <property type="molecule type" value="Genomic_DNA"/>
</dbReference>
<dbReference type="Pfam" id="PF13739">
    <property type="entry name" value="PdaC"/>
    <property type="match status" value="1"/>
</dbReference>
<evidence type="ECO:0000313" key="3">
    <source>
        <dbReference type="EMBL" id="GLC30380.1"/>
    </source>
</evidence>
<organism evidence="3 4">
    <name type="scientific">Clostridium omnivorum</name>
    <dbReference type="NCBI Taxonomy" id="1604902"/>
    <lineage>
        <taxon>Bacteria</taxon>
        <taxon>Bacillati</taxon>
        <taxon>Bacillota</taxon>
        <taxon>Clostridia</taxon>
        <taxon>Eubacteriales</taxon>
        <taxon>Clostridiaceae</taxon>
        <taxon>Clostridium</taxon>
    </lineage>
</organism>
<dbReference type="InterPro" id="IPR025303">
    <property type="entry name" value="PdaC"/>
</dbReference>
<evidence type="ECO:0000259" key="1">
    <source>
        <dbReference type="Pfam" id="PF11738"/>
    </source>
</evidence>
<evidence type="ECO:0000259" key="2">
    <source>
        <dbReference type="Pfam" id="PF13739"/>
    </source>
</evidence>
<dbReference type="Gene3D" id="3.90.640.20">
    <property type="entry name" value="Heat-shock cognate protein, ATPase"/>
    <property type="match status" value="1"/>
</dbReference>
<dbReference type="Gene3D" id="3.30.565.40">
    <property type="entry name" value="Fervidobacterium nodosum Rt17-B1 like"/>
    <property type="match status" value="1"/>
</dbReference>
<protein>
    <recommendedName>
        <fullName evidence="5">DUF3298 domain-containing protein</fullName>
    </recommendedName>
</protein>
<name>A0ABQ5N5H0_9CLOT</name>
<evidence type="ECO:0000313" key="4">
    <source>
        <dbReference type="Proteomes" id="UP001208567"/>
    </source>
</evidence>
<proteinExistence type="predicted"/>
<reference evidence="3 4" key="1">
    <citation type="journal article" date="2024" name="Int. J. Syst. Evol. Microbiol.">
        <title>Clostridium omnivorum sp. nov., isolated from anoxic soil under the treatment of reductive soil disinfestation.</title>
        <authorList>
            <person name="Ueki A."/>
            <person name="Tonouchi A."/>
            <person name="Kaku N."/>
            <person name="Honma S."/>
            <person name="Ueki K."/>
        </authorList>
    </citation>
    <scope>NUCLEOTIDE SEQUENCE [LARGE SCALE GENOMIC DNA]</scope>
    <source>
        <strain evidence="3 4">E14</strain>
    </source>
</reference>
<dbReference type="RefSeq" id="WP_264849640.1">
    <property type="nucleotide sequence ID" value="NZ_BRXR01000001.1"/>
</dbReference>
<sequence>MNCPYYIYNVYCPFSPGRHHSSHKLAINKNVKAADPLAVSSTPMSKDTDKIREYLQIPTFTGEVNPGILSHINENIKNDILEFKSQMEDAANDSAKEMKSQGKHFIPYEISNSYLVTYNKDNILSVSLIYHEYINGRSSYVRTSYNYNLDTGESMPLRSLFKPGVNYIDILNRKVRAILQKNSQLYPPDALQRFKGIAEDHPYYLDNNNLNLFFGFNEIAPLSGEIPIIKIPLSELSGILKPQFI</sequence>
<dbReference type="Pfam" id="PF11738">
    <property type="entry name" value="DUF3298"/>
    <property type="match status" value="1"/>
</dbReference>
<dbReference type="Proteomes" id="UP001208567">
    <property type="component" value="Unassembled WGS sequence"/>
</dbReference>
<feature type="domain" description="Deacetylase PdaC" evidence="2">
    <location>
        <begin position="46"/>
        <end position="133"/>
    </location>
</feature>
<comment type="caution">
    <text evidence="3">The sequence shown here is derived from an EMBL/GenBank/DDBJ whole genome shotgun (WGS) entry which is preliminary data.</text>
</comment>
<dbReference type="InterPro" id="IPR021729">
    <property type="entry name" value="DUF3298"/>
</dbReference>
<evidence type="ECO:0008006" key="5">
    <source>
        <dbReference type="Google" id="ProtNLM"/>
    </source>
</evidence>
<accession>A0ABQ5N5H0</accession>